<evidence type="ECO:0000313" key="1">
    <source>
        <dbReference type="EMBL" id="ETI33523.1"/>
    </source>
</evidence>
<proteinExistence type="predicted"/>
<sequence length="66" mass="6893">PNSPFPDFSSSSAHRPTTPVFAHEDLAPAAAQSSSRSAAAAAKLLAATVRQCSSRSSIDKYLHPLL</sequence>
<dbReference type="EMBL" id="ANIZ01003436">
    <property type="protein sequence ID" value="ETI33523.1"/>
    <property type="molecule type" value="Genomic_DNA"/>
</dbReference>
<dbReference type="HOGENOM" id="CLU_2839126_0_0_1"/>
<comment type="caution">
    <text evidence="1">The sequence shown here is derived from an EMBL/GenBank/DDBJ whole genome shotgun (WGS) entry which is preliminary data.</text>
</comment>
<protein>
    <submittedName>
        <fullName evidence="1">Uncharacterized protein</fullName>
    </submittedName>
</protein>
<dbReference type="Proteomes" id="UP000018721">
    <property type="component" value="Unassembled WGS sequence"/>
</dbReference>
<organism evidence="1 2">
    <name type="scientific">Phytophthora nicotianae P1569</name>
    <dbReference type="NCBI Taxonomy" id="1317065"/>
    <lineage>
        <taxon>Eukaryota</taxon>
        <taxon>Sar</taxon>
        <taxon>Stramenopiles</taxon>
        <taxon>Oomycota</taxon>
        <taxon>Peronosporomycetes</taxon>
        <taxon>Peronosporales</taxon>
        <taxon>Peronosporaceae</taxon>
        <taxon>Phytophthora</taxon>
    </lineage>
</organism>
<reference evidence="1 2" key="1">
    <citation type="submission" date="2013-11" db="EMBL/GenBank/DDBJ databases">
        <title>The Genome Sequence of Phytophthora parasitica P1569.</title>
        <authorList>
            <consortium name="The Broad Institute Genomics Platform"/>
            <person name="Russ C."/>
            <person name="Tyler B."/>
            <person name="Panabieres F."/>
            <person name="Shan W."/>
            <person name="Tripathy S."/>
            <person name="Grunwald N."/>
            <person name="Machado M."/>
            <person name="Johnson C.S."/>
            <person name="Arredondo F."/>
            <person name="Hong C."/>
            <person name="Coffey M."/>
            <person name="Young S.K."/>
            <person name="Zeng Q."/>
            <person name="Gargeya S."/>
            <person name="Fitzgerald M."/>
            <person name="Abouelleil A."/>
            <person name="Alvarado L."/>
            <person name="Chapman S.B."/>
            <person name="Gainer-Dewar J."/>
            <person name="Goldberg J."/>
            <person name="Griggs A."/>
            <person name="Gujja S."/>
            <person name="Hansen M."/>
            <person name="Howarth C."/>
            <person name="Imamovic A."/>
            <person name="Ireland A."/>
            <person name="Larimer J."/>
            <person name="McCowan C."/>
            <person name="Murphy C."/>
            <person name="Pearson M."/>
            <person name="Poon T.W."/>
            <person name="Priest M."/>
            <person name="Roberts A."/>
            <person name="Saif S."/>
            <person name="Shea T."/>
            <person name="Sykes S."/>
            <person name="Wortman J."/>
            <person name="Nusbaum C."/>
            <person name="Birren B."/>
        </authorList>
    </citation>
    <scope>NUCLEOTIDE SEQUENCE [LARGE SCALE GENOMIC DNA]</scope>
    <source>
        <strain evidence="1 2">P1569</strain>
    </source>
</reference>
<accession>V9E4R7</accession>
<name>V9E4R7_PHYNI</name>
<keyword evidence="2" id="KW-1185">Reference proteome</keyword>
<gene>
    <name evidence="1" type="ORF">F443_19800</name>
</gene>
<dbReference type="AlphaFoldDB" id="V9E4R7"/>
<evidence type="ECO:0000313" key="2">
    <source>
        <dbReference type="Proteomes" id="UP000018721"/>
    </source>
</evidence>
<feature type="non-terminal residue" evidence="1">
    <location>
        <position position="1"/>
    </location>
</feature>